<dbReference type="PRINTS" id="PR00081">
    <property type="entry name" value="GDHRDH"/>
</dbReference>
<dbReference type="Gene3D" id="3.40.50.720">
    <property type="entry name" value="NAD(P)-binding Rossmann-like Domain"/>
    <property type="match status" value="1"/>
</dbReference>
<evidence type="ECO:0000313" key="4">
    <source>
        <dbReference type="Proteomes" id="UP000220251"/>
    </source>
</evidence>
<dbReference type="SUPFAM" id="SSF51735">
    <property type="entry name" value="NAD(P)-binding Rossmann-fold domains"/>
    <property type="match status" value="1"/>
</dbReference>
<dbReference type="Proteomes" id="UP000220251">
    <property type="component" value="Unassembled WGS sequence"/>
</dbReference>
<dbReference type="RefSeq" id="WP_098038286.1">
    <property type="nucleotide sequence ID" value="NZ_CWGJ01000012.1"/>
</dbReference>
<evidence type="ECO:0000256" key="1">
    <source>
        <dbReference type="ARBA" id="ARBA00006484"/>
    </source>
</evidence>
<dbReference type="InterPro" id="IPR002347">
    <property type="entry name" value="SDR_fam"/>
</dbReference>
<dbReference type="EMBL" id="CWGJ01000012">
    <property type="protein sequence ID" value="CRX38425.1"/>
    <property type="molecule type" value="Genomic_DNA"/>
</dbReference>
<dbReference type="GO" id="GO:0016491">
    <property type="term" value="F:oxidoreductase activity"/>
    <property type="evidence" value="ECO:0007669"/>
    <property type="project" value="UniProtKB-KW"/>
</dbReference>
<dbReference type="PANTHER" id="PTHR43639:SF1">
    <property type="entry name" value="SHORT-CHAIN DEHYDROGENASE_REDUCTASE FAMILY PROTEIN"/>
    <property type="match status" value="1"/>
</dbReference>
<dbReference type="AlphaFoldDB" id="A0A0H5E5A8"/>
<evidence type="ECO:0000313" key="3">
    <source>
        <dbReference type="EMBL" id="CRX38425.1"/>
    </source>
</evidence>
<reference evidence="4" key="1">
    <citation type="submission" date="2015-06" db="EMBL/GenBank/DDBJ databases">
        <authorList>
            <person name="Bertelli C."/>
        </authorList>
    </citation>
    <scope>NUCLEOTIDE SEQUENCE [LARGE SCALE GENOMIC DNA]</scope>
    <source>
        <strain evidence="4">CRIB-30</strain>
    </source>
</reference>
<organism evidence="3 4">
    <name type="scientific">Estrella lausannensis</name>
    <dbReference type="NCBI Taxonomy" id="483423"/>
    <lineage>
        <taxon>Bacteria</taxon>
        <taxon>Pseudomonadati</taxon>
        <taxon>Chlamydiota</taxon>
        <taxon>Chlamydiia</taxon>
        <taxon>Parachlamydiales</taxon>
        <taxon>Candidatus Criblamydiaceae</taxon>
        <taxon>Estrella</taxon>
    </lineage>
</organism>
<accession>A0A0H5E5A8</accession>
<name>A0A0H5E5A8_9BACT</name>
<sequence>MAWTLVTGAAKRLGASICLELARAGHNLVIHYRQSQDEAEALAVTLRAFGVKAETIRGDFSTAESLQEFLREYQRQFLATRFVVNNVGNYLIEPPSETAPIKWHELFETNFFAPVALTNALLSSLKQERGAVVNIGVAGISKLKVDVNAAAYTMSKIALLAYTKSLAKEVAKDLVRVNMVSPGYIDNAVDLPDDLSVLPMKRAATPEEVARVVRFLLEPASAYITGQNIEVAGGVGL</sequence>
<evidence type="ECO:0008006" key="5">
    <source>
        <dbReference type="Google" id="ProtNLM"/>
    </source>
</evidence>
<proteinExistence type="inferred from homology"/>
<keyword evidence="4" id="KW-1185">Reference proteome</keyword>
<dbReference type="Pfam" id="PF13561">
    <property type="entry name" value="adh_short_C2"/>
    <property type="match status" value="1"/>
</dbReference>
<evidence type="ECO:0000256" key="2">
    <source>
        <dbReference type="ARBA" id="ARBA00023002"/>
    </source>
</evidence>
<dbReference type="InterPro" id="IPR036291">
    <property type="entry name" value="NAD(P)-bd_dom_sf"/>
</dbReference>
<keyword evidence="2" id="KW-0560">Oxidoreductase</keyword>
<dbReference type="PANTHER" id="PTHR43639">
    <property type="entry name" value="OXIDOREDUCTASE, SHORT-CHAIN DEHYDROGENASE/REDUCTASE FAMILY (AFU_ORTHOLOGUE AFUA_5G02870)"/>
    <property type="match status" value="1"/>
</dbReference>
<gene>
    <name evidence="3" type="ORF">ELAC_1081</name>
</gene>
<comment type="similarity">
    <text evidence="1">Belongs to the short-chain dehydrogenases/reductases (SDR) family.</text>
</comment>
<dbReference type="OrthoDB" id="20590at2"/>
<protein>
    <recommendedName>
        <fullName evidence="5">3-oxoacyl-[acyl-carrier-protein] reductase</fullName>
    </recommendedName>
</protein>